<dbReference type="AlphaFoldDB" id="A0A517XQ03"/>
<dbReference type="PANTHER" id="PTHR11538:SF41">
    <property type="entry name" value="PHENYLALANINE--TRNA LIGASE, MITOCHONDRIAL"/>
    <property type="match status" value="1"/>
</dbReference>
<dbReference type="GO" id="GO:0000287">
    <property type="term" value="F:magnesium ion binding"/>
    <property type="evidence" value="ECO:0007669"/>
    <property type="project" value="UniProtKB-UniRule"/>
</dbReference>
<evidence type="ECO:0000256" key="6">
    <source>
        <dbReference type="ARBA" id="ARBA00022723"/>
    </source>
</evidence>
<gene>
    <name evidence="13 15" type="primary">pheS</name>
    <name evidence="15" type="ORF">ETAA1_15080</name>
</gene>
<keyword evidence="9 13" id="KW-0460">Magnesium</keyword>
<dbReference type="GO" id="GO:0004826">
    <property type="term" value="F:phenylalanine-tRNA ligase activity"/>
    <property type="evidence" value="ECO:0007669"/>
    <property type="project" value="UniProtKB-UniRule"/>
</dbReference>
<dbReference type="GO" id="GO:0005524">
    <property type="term" value="F:ATP binding"/>
    <property type="evidence" value="ECO:0007669"/>
    <property type="project" value="UniProtKB-UniRule"/>
</dbReference>
<evidence type="ECO:0000256" key="5">
    <source>
        <dbReference type="ARBA" id="ARBA00022598"/>
    </source>
</evidence>
<evidence type="ECO:0000256" key="1">
    <source>
        <dbReference type="ARBA" id="ARBA00004496"/>
    </source>
</evidence>
<evidence type="ECO:0000256" key="2">
    <source>
        <dbReference type="ARBA" id="ARBA00010207"/>
    </source>
</evidence>
<dbReference type="InterPro" id="IPR004529">
    <property type="entry name" value="Phe-tRNA-synth_IIc_asu"/>
</dbReference>
<dbReference type="KEGG" id="uli:ETAA1_15080"/>
<dbReference type="EMBL" id="CP036273">
    <property type="protein sequence ID" value="QDU19578.1"/>
    <property type="molecule type" value="Genomic_DNA"/>
</dbReference>
<keyword evidence="8 13" id="KW-0067">ATP-binding</keyword>
<dbReference type="GO" id="GO:0000049">
    <property type="term" value="F:tRNA binding"/>
    <property type="evidence" value="ECO:0007669"/>
    <property type="project" value="InterPro"/>
</dbReference>
<keyword evidence="11 13" id="KW-0030">Aminoacyl-tRNA synthetase</keyword>
<dbReference type="InterPro" id="IPR045864">
    <property type="entry name" value="aa-tRNA-synth_II/BPL/LPL"/>
</dbReference>
<feature type="binding site" evidence="13">
    <location>
        <position position="255"/>
    </location>
    <ligand>
        <name>Mg(2+)</name>
        <dbReference type="ChEBI" id="CHEBI:18420"/>
        <note>shared with beta subunit</note>
    </ligand>
</feature>
<proteinExistence type="inferred from homology"/>
<dbReference type="PROSITE" id="PS50862">
    <property type="entry name" value="AA_TRNA_LIGASE_II"/>
    <property type="match status" value="1"/>
</dbReference>
<evidence type="ECO:0000256" key="4">
    <source>
        <dbReference type="ARBA" id="ARBA00022490"/>
    </source>
</evidence>
<dbReference type="Gene3D" id="3.30.930.10">
    <property type="entry name" value="Bira Bifunctional Protein, Domain 2"/>
    <property type="match status" value="1"/>
</dbReference>
<keyword evidence="16" id="KW-1185">Reference proteome</keyword>
<dbReference type="Pfam" id="PF02912">
    <property type="entry name" value="Phe_tRNA-synt_N"/>
    <property type="match status" value="1"/>
</dbReference>
<keyword evidence="4 13" id="KW-0963">Cytoplasm</keyword>
<comment type="subcellular location">
    <subcellularLocation>
        <location evidence="1 13">Cytoplasm</location>
    </subcellularLocation>
</comment>
<sequence>MDELKTLEAAALAELAACADEPALRAWYTKYFGDKGLMKAALAGIGRVAKELKAAYGQEANRVKVALQTTYDAALAKEKAAALEAALTTNPLDVTLPGRTRLRGRLHPATQILRQVTRVFADMGFEVVRTREVETDELNFECLNMPAHHPARDMWDTFFTDRPGVVLRTHTSPGQIHVMRAAAGKPVRVILPGMCYRNEAISTRSEIQFHQVEGLVIGDGVTMADLKGTITAFARRMFGPERQVRIRSSYFPFTEPSIEVDIDWPKDDPNRDRLTKGTGWLEIMGAGMVHPNVLRAGGYDPDKVTGFAFGMGPQRMLMLQHAIDDIRLFWQNDLRFLRQF</sequence>
<feature type="domain" description="Aminoacyl-transfer RNA synthetases class-II family profile" evidence="14">
    <location>
        <begin position="110"/>
        <end position="319"/>
    </location>
</feature>
<dbReference type="InterPro" id="IPR004188">
    <property type="entry name" value="Phe-tRNA_ligase_II_N"/>
</dbReference>
<protein>
    <recommendedName>
        <fullName evidence="13">Phenylalanine--tRNA ligase alpha subunit</fullName>
        <ecNumber evidence="13">6.1.1.20</ecNumber>
    </recommendedName>
    <alternativeName>
        <fullName evidence="13">Phenylalanyl-tRNA synthetase alpha subunit</fullName>
        <shortName evidence="13">PheRS</shortName>
    </alternativeName>
</protein>
<dbReference type="SUPFAM" id="SSF55681">
    <property type="entry name" value="Class II aaRS and biotin synthetases"/>
    <property type="match status" value="1"/>
</dbReference>
<accession>A0A517XQ03</accession>
<dbReference type="Proteomes" id="UP000319576">
    <property type="component" value="Chromosome"/>
</dbReference>
<evidence type="ECO:0000256" key="10">
    <source>
        <dbReference type="ARBA" id="ARBA00022917"/>
    </source>
</evidence>
<keyword evidence="10 13" id="KW-0648">Protein biosynthesis</keyword>
<dbReference type="SUPFAM" id="SSF46589">
    <property type="entry name" value="tRNA-binding arm"/>
    <property type="match status" value="1"/>
</dbReference>
<name>A0A517XQ03_9BACT</name>
<keyword evidence="5 13" id="KW-0436">Ligase</keyword>
<dbReference type="InterPro" id="IPR002319">
    <property type="entry name" value="Phenylalanyl-tRNA_Synthase"/>
</dbReference>
<dbReference type="GO" id="GO:0005737">
    <property type="term" value="C:cytoplasm"/>
    <property type="evidence" value="ECO:0007669"/>
    <property type="project" value="UniProtKB-SubCell"/>
</dbReference>
<dbReference type="NCBIfam" id="TIGR00468">
    <property type="entry name" value="pheS"/>
    <property type="match status" value="1"/>
</dbReference>
<comment type="subunit">
    <text evidence="3 13">Tetramer of two alpha and two beta subunits.</text>
</comment>
<dbReference type="HAMAP" id="MF_00281">
    <property type="entry name" value="Phe_tRNA_synth_alpha1"/>
    <property type="match status" value="1"/>
</dbReference>
<evidence type="ECO:0000256" key="12">
    <source>
        <dbReference type="ARBA" id="ARBA00049255"/>
    </source>
</evidence>
<dbReference type="Pfam" id="PF01409">
    <property type="entry name" value="tRNA-synt_2d"/>
    <property type="match status" value="1"/>
</dbReference>
<keyword evidence="6 13" id="KW-0479">Metal-binding</keyword>
<evidence type="ECO:0000313" key="16">
    <source>
        <dbReference type="Proteomes" id="UP000319576"/>
    </source>
</evidence>
<dbReference type="InterPro" id="IPR006195">
    <property type="entry name" value="aa-tRNA-synth_II"/>
</dbReference>
<evidence type="ECO:0000256" key="3">
    <source>
        <dbReference type="ARBA" id="ARBA00011209"/>
    </source>
</evidence>
<dbReference type="EC" id="6.1.1.20" evidence="13"/>
<evidence type="ECO:0000256" key="8">
    <source>
        <dbReference type="ARBA" id="ARBA00022840"/>
    </source>
</evidence>
<comment type="cofactor">
    <cofactor evidence="13">
        <name>Mg(2+)</name>
        <dbReference type="ChEBI" id="CHEBI:18420"/>
    </cofactor>
    <text evidence="13">Binds 2 magnesium ions per tetramer.</text>
</comment>
<keyword evidence="7 13" id="KW-0547">Nucleotide-binding</keyword>
<dbReference type="PANTHER" id="PTHR11538">
    <property type="entry name" value="PHENYLALANYL-TRNA SYNTHETASE"/>
    <property type="match status" value="1"/>
</dbReference>
<dbReference type="GO" id="GO:0006432">
    <property type="term" value="P:phenylalanyl-tRNA aminoacylation"/>
    <property type="evidence" value="ECO:0007669"/>
    <property type="project" value="UniProtKB-UniRule"/>
</dbReference>
<dbReference type="CDD" id="cd00496">
    <property type="entry name" value="PheRS_alpha_core"/>
    <property type="match status" value="1"/>
</dbReference>
<dbReference type="OrthoDB" id="9800719at2"/>
<evidence type="ECO:0000256" key="7">
    <source>
        <dbReference type="ARBA" id="ARBA00022741"/>
    </source>
</evidence>
<dbReference type="InterPro" id="IPR022911">
    <property type="entry name" value="Phe_tRNA_ligase_alpha1_bac"/>
</dbReference>
<evidence type="ECO:0000256" key="9">
    <source>
        <dbReference type="ARBA" id="ARBA00022842"/>
    </source>
</evidence>
<comment type="catalytic activity">
    <reaction evidence="12 13">
        <text>tRNA(Phe) + L-phenylalanine + ATP = L-phenylalanyl-tRNA(Phe) + AMP + diphosphate + H(+)</text>
        <dbReference type="Rhea" id="RHEA:19413"/>
        <dbReference type="Rhea" id="RHEA-COMP:9668"/>
        <dbReference type="Rhea" id="RHEA-COMP:9699"/>
        <dbReference type="ChEBI" id="CHEBI:15378"/>
        <dbReference type="ChEBI" id="CHEBI:30616"/>
        <dbReference type="ChEBI" id="CHEBI:33019"/>
        <dbReference type="ChEBI" id="CHEBI:58095"/>
        <dbReference type="ChEBI" id="CHEBI:78442"/>
        <dbReference type="ChEBI" id="CHEBI:78531"/>
        <dbReference type="ChEBI" id="CHEBI:456215"/>
        <dbReference type="EC" id="6.1.1.20"/>
    </reaction>
</comment>
<evidence type="ECO:0000256" key="11">
    <source>
        <dbReference type="ARBA" id="ARBA00023146"/>
    </source>
</evidence>
<evidence type="ECO:0000256" key="13">
    <source>
        <dbReference type="HAMAP-Rule" id="MF_00281"/>
    </source>
</evidence>
<dbReference type="InterPro" id="IPR010978">
    <property type="entry name" value="tRNA-bd_arm"/>
</dbReference>
<evidence type="ECO:0000313" key="15">
    <source>
        <dbReference type="EMBL" id="QDU19578.1"/>
    </source>
</evidence>
<comment type="similarity">
    <text evidence="2 13">Belongs to the class-II aminoacyl-tRNA synthetase family. Phe-tRNA synthetase alpha subunit type 1 subfamily.</text>
</comment>
<evidence type="ECO:0000259" key="14">
    <source>
        <dbReference type="PROSITE" id="PS50862"/>
    </source>
</evidence>
<reference evidence="15 16" key="1">
    <citation type="submission" date="2019-02" db="EMBL/GenBank/DDBJ databases">
        <title>Deep-cultivation of Planctomycetes and their phenomic and genomic characterization uncovers novel biology.</title>
        <authorList>
            <person name="Wiegand S."/>
            <person name="Jogler M."/>
            <person name="Boedeker C."/>
            <person name="Pinto D."/>
            <person name="Vollmers J."/>
            <person name="Rivas-Marin E."/>
            <person name="Kohn T."/>
            <person name="Peeters S.H."/>
            <person name="Heuer A."/>
            <person name="Rast P."/>
            <person name="Oberbeckmann S."/>
            <person name="Bunk B."/>
            <person name="Jeske O."/>
            <person name="Meyerdierks A."/>
            <person name="Storesund J.E."/>
            <person name="Kallscheuer N."/>
            <person name="Luecker S."/>
            <person name="Lage O.M."/>
            <person name="Pohl T."/>
            <person name="Merkel B.J."/>
            <person name="Hornburger P."/>
            <person name="Mueller R.-W."/>
            <person name="Bruemmer F."/>
            <person name="Labrenz M."/>
            <person name="Spormann A.M."/>
            <person name="Op den Camp H."/>
            <person name="Overmann J."/>
            <person name="Amann R."/>
            <person name="Jetten M.S.M."/>
            <person name="Mascher T."/>
            <person name="Medema M.H."/>
            <person name="Devos D.P."/>
            <person name="Kaster A.-K."/>
            <person name="Ovreas L."/>
            <person name="Rohde M."/>
            <person name="Galperin M.Y."/>
            <person name="Jogler C."/>
        </authorList>
    </citation>
    <scope>NUCLEOTIDE SEQUENCE [LARGE SCALE GENOMIC DNA]</scope>
    <source>
        <strain evidence="15 16">ETA_A1</strain>
    </source>
</reference>
<organism evidence="15 16">
    <name type="scientific">Urbifossiella limnaea</name>
    <dbReference type="NCBI Taxonomy" id="2528023"/>
    <lineage>
        <taxon>Bacteria</taxon>
        <taxon>Pseudomonadati</taxon>
        <taxon>Planctomycetota</taxon>
        <taxon>Planctomycetia</taxon>
        <taxon>Gemmatales</taxon>
        <taxon>Gemmataceae</taxon>
        <taxon>Urbifossiella</taxon>
    </lineage>
</organism>